<dbReference type="EMBL" id="CP036434">
    <property type="protein sequence ID" value="QDV08420.1"/>
    <property type="molecule type" value="Genomic_DNA"/>
</dbReference>
<sequence length="399" mass="43859">MLATLCSLALLCTQKAQVPASVPNLVDRRPASGVEVERDGGPLPEGTLDDRRRQRAFLALALQPPAKSIDGEDPAAGDLSPARNLALRAELRAEILALPAETEEMVAMVMARLVATDAPAARAAFRTRDWKDARIEAEAYFAVMAEGELVVPAELQPLTRRLAYATACWRAGIESRRDRAAAAAETLAECTIAELLERSYPATPADAPMIDAWTRALAARIPWKANALRHSLGWPSAISASQRECPGKPPIEPAPRRDWTPRDGEMLEWFLQSERAKLLDLARRPDLFAFGPEPRALRQQALDLSLRLRPDLAAELEPVVGPELIHAVKSSLAGSPPEAFEKDPERLGAALETLAEVCSEDFVAWIRSDEFRRLGQERFFVFDALRPAPSQEAYGVTRR</sequence>
<feature type="region of interest" description="Disordered" evidence="1">
    <location>
        <begin position="239"/>
        <end position="259"/>
    </location>
</feature>
<accession>A0A518EWH8</accession>
<evidence type="ECO:0000313" key="2">
    <source>
        <dbReference type="EMBL" id="QDV08420.1"/>
    </source>
</evidence>
<dbReference type="RefSeq" id="WP_145201052.1">
    <property type="nucleotide sequence ID" value="NZ_CP036434.1"/>
</dbReference>
<dbReference type="Proteomes" id="UP000320390">
    <property type="component" value="Chromosome"/>
</dbReference>
<dbReference type="AlphaFoldDB" id="A0A518EWH8"/>
<keyword evidence="3" id="KW-1185">Reference proteome</keyword>
<organism evidence="2 3">
    <name type="scientific">Saltatorellus ferox</name>
    <dbReference type="NCBI Taxonomy" id="2528018"/>
    <lineage>
        <taxon>Bacteria</taxon>
        <taxon>Pseudomonadati</taxon>
        <taxon>Planctomycetota</taxon>
        <taxon>Planctomycetia</taxon>
        <taxon>Planctomycetia incertae sedis</taxon>
        <taxon>Saltatorellus</taxon>
    </lineage>
</organism>
<protein>
    <submittedName>
        <fullName evidence="2">Uncharacterized protein</fullName>
    </submittedName>
</protein>
<gene>
    <name evidence="2" type="ORF">Poly30_39630</name>
</gene>
<name>A0A518EWH8_9BACT</name>
<evidence type="ECO:0000256" key="1">
    <source>
        <dbReference type="SAM" id="MobiDB-lite"/>
    </source>
</evidence>
<proteinExistence type="predicted"/>
<evidence type="ECO:0000313" key="3">
    <source>
        <dbReference type="Proteomes" id="UP000320390"/>
    </source>
</evidence>
<reference evidence="2 3" key="1">
    <citation type="submission" date="2019-02" db="EMBL/GenBank/DDBJ databases">
        <title>Deep-cultivation of Planctomycetes and their phenomic and genomic characterization uncovers novel biology.</title>
        <authorList>
            <person name="Wiegand S."/>
            <person name="Jogler M."/>
            <person name="Boedeker C."/>
            <person name="Pinto D."/>
            <person name="Vollmers J."/>
            <person name="Rivas-Marin E."/>
            <person name="Kohn T."/>
            <person name="Peeters S.H."/>
            <person name="Heuer A."/>
            <person name="Rast P."/>
            <person name="Oberbeckmann S."/>
            <person name="Bunk B."/>
            <person name="Jeske O."/>
            <person name="Meyerdierks A."/>
            <person name="Storesund J.E."/>
            <person name="Kallscheuer N."/>
            <person name="Luecker S."/>
            <person name="Lage O.M."/>
            <person name="Pohl T."/>
            <person name="Merkel B.J."/>
            <person name="Hornburger P."/>
            <person name="Mueller R.-W."/>
            <person name="Bruemmer F."/>
            <person name="Labrenz M."/>
            <person name="Spormann A.M."/>
            <person name="Op den Camp H."/>
            <person name="Overmann J."/>
            <person name="Amann R."/>
            <person name="Jetten M.S.M."/>
            <person name="Mascher T."/>
            <person name="Medema M.H."/>
            <person name="Devos D.P."/>
            <person name="Kaster A.-K."/>
            <person name="Ovreas L."/>
            <person name="Rohde M."/>
            <person name="Galperin M.Y."/>
            <person name="Jogler C."/>
        </authorList>
    </citation>
    <scope>NUCLEOTIDE SEQUENCE [LARGE SCALE GENOMIC DNA]</scope>
    <source>
        <strain evidence="2 3">Poly30</strain>
    </source>
</reference>